<evidence type="ECO:0000256" key="1">
    <source>
        <dbReference type="SAM" id="MobiDB-lite"/>
    </source>
</evidence>
<dbReference type="EMBL" id="JPKZ01002491">
    <property type="protein sequence ID" value="KHN76425.1"/>
    <property type="molecule type" value="Genomic_DNA"/>
</dbReference>
<name>A0A0B2V620_TOXCA</name>
<sequence>MAQCSHFLLRRFINIAIHRCTEQPKNGRLAYHPNEIEQLQRLYDELTESWREDEDAAGSLVDANVDRRYVPYKRRLQFQAARGKKSLTTNKRFQYMPSRGKRSTL</sequence>
<evidence type="ECO:0000313" key="3">
    <source>
        <dbReference type="Proteomes" id="UP000031036"/>
    </source>
</evidence>
<dbReference type="AlphaFoldDB" id="A0A0B2V620"/>
<reference evidence="2 3" key="1">
    <citation type="submission" date="2014-11" db="EMBL/GenBank/DDBJ databases">
        <title>Genetic blueprint of the zoonotic pathogen Toxocara canis.</title>
        <authorList>
            <person name="Zhu X.-Q."/>
            <person name="Korhonen P.K."/>
            <person name="Cai H."/>
            <person name="Young N.D."/>
            <person name="Nejsum P."/>
            <person name="von Samson-Himmelstjerna G."/>
            <person name="Boag P.R."/>
            <person name="Tan P."/>
            <person name="Li Q."/>
            <person name="Min J."/>
            <person name="Yang Y."/>
            <person name="Wang X."/>
            <person name="Fang X."/>
            <person name="Hall R.S."/>
            <person name="Hofmann A."/>
            <person name="Sternberg P.W."/>
            <person name="Jex A.R."/>
            <person name="Gasser R.B."/>
        </authorList>
    </citation>
    <scope>NUCLEOTIDE SEQUENCE [LARGE SCALE GENOMIC DNA]</scope>
    <source>
        <strain evidence="2">PN_DK_2014</strain>
    </source>
</reference>
<dbReference type="Proteomes" id="UP000031036">
    <property type="component" value="Unassembled WGS sequence"/>
</dbReference>
<protein>
    <submittedName>
        <fullName evidence="2">Uncharacterized protein</fullName>
    </submittedName>
</protein>
<proteinExistence type="predicted"/>
<feature type="region of interest" description="Disordered" evidence="1">
    <location>
        <begin position="81"/>
        <end position="105"/>
    </location>
</feature>
<comment type="caution">
    <text evidence="2">The sequence shown here is derived from an EMBL/GenBank/DDBJ whole genome shotgun (WGS) entry which is preliminary data.</text>
</comment>
<accession>A0A0B2V620</accession>
<organism evidence="2 3">
    <name type="scientific">Toxocara canis</name>
    <name type="common">Canine roundworm</name>
    <dbReference type="NCBI Taxonomy" id="6265"/>
    <lineage>
        <taxon>Eukaryota</taxon>
        <taxon>Metazoa</taxon>
        <taxon>Ecdysozoa</taxon>
        <taxon>Nematoda</taxon>
        <taxon>Chromadorea</taxon>
        <taxon>Rhabditida</taxon>
        <taxon>Spirurina</taxon>
        <taxon>Ascaridomorpha</taxon>
        <taxon>Ascaridoidea</taxon>
        <taxon>Toxocaridae</taxon>
        <taxon>Toxocara</taxon>
    </lineage>
</organism>
<evidence type="ECO:0000313" key="2">
    <source>
        <dbReference type="EMBL" id="KHN76425.1"/>
    </source>
</evidence>
<gene>
    <name evidence="2" type="ORF">Tcan_13712</name>
</gene>
<keyword evidence="3" id="KW-1185">Reference proteome</keyword>